<feature type="domain" description="PX" evidence="14">
    <location>
        <begin position="86"/>
        <end position="214"/>
    </location>
</feature>
<reference evidence="16" key="1">
    <citation type="submission" date="2018-06" db="EMBL/GenBank/DDBJ databases">
        <authorList>
            <person name="Guldener U."/>
        </authorList>
    </citation>
    <scope>NUCLEOTIDE SEQUENCE [LARGE SCALE GENOMIC DNA]</scope>
    <source>
        <strain evidence="16">UTAD17</strain>
    </source>
</reference>
<dbReference type="Gene3D" id="3.30.1520.10">
    <property type="entry name" value="Phox-like domain"/>
    <property type="match status" value="1"/>
</dbReference>
<dbReference type="GO" id="GO:0030904">
    <property type="term" value="C:retromer complex"/>
    <property type="evidence" value="ECO:0007669"/>
    <property type="project" value="TreeGrafter"/>
</dbReference>
<evidence type="ECO:0000256" key="13">
    <source>
        <dbReference type="SAM" id="MobiDB-lite"/>
    </source>
</evidence>
<evidence type="ECO:0000256" key="7">
    <source>
        <dbReference type="ARBA" id="ARBA00022490"/>
    </source>
</evidence>
<dbReference type="GO" id="GO:0032266">
    <property type="term" value="F:phosphatidylinositol-3-phosphate binding"/>
    <property type="evidence" value="ECO:0007669"/>
    <property type="project" value="TreeGrafter"/>
</dbReference>
<keyword evidence="11" id="KW-0472">Membrane</keyword>
<dbReference type="Proteomes" id="UP000262825">
    <property type="component" value="Unassembled WGS sequence"/>
</dbReference>
<dbReference type="SUPFAM" id="SSF64268">
    <property type="entry name" value="PX domain"/>
    <property type="match status" value="1"/>
</dbReference>
<comment type="subcellular location">
    <subcellularLocation>
        <location evidence="3">Cytoplasm</location>
    </subcellularLocation>
    <subcellularLocation>
        <location evidence="2">Golgi apparatus membrane</location>
        <topology evidence="2">Peripheral membrane protein</topology>
        <orientation evidence="2">Cytoplasmic side</orientation>
    </subcellularLocation>
    <subcellularLocation>
        <location evidence="1">Prevacuolar compartment membrane</location>
        <topology evidence="1">Peripheral membrane protein</topology>
        <orientation evidence="1">Cytoplasmic side</orientation>
    </subcellularLocation>
</comment>
<evidence type="ECO:0000313" key="15">
    <source>
        <dbReference type="EMBL" id="SSD60030.1"/>
    </source>
</evidence>
<dbReference type="InterPro" id="IPR036871">
    <property type="entry name" value="PX_dom_sf"/>
</dbReference>
<dbReference type="AlphaFoldDB" id="A0A376B7E4"/>
<keyword evidence="7" id="KW-0963">Cytoplasm</keyword>
<proteinExistence type="inferred from homology"/>
<evidence type="ECO:0000256" key="4">
    <source>
        <dbReference type="ARBA" id="ARBA00010883"/>
    </source>
</evidence>
<dbReference type="OrthoDB" id="5227681at2759"/>
<dbReference type="PROSITE" id="PS50195">
    <property type="entry name" value="PX"/>
    <property type="match status" value="1"/>
</dbReference>
<dbReference type="GO" id="GO:0000139">
    <property type="term" value="C:Golgi membrane"/>
    <property type="evidence" value="ECO:0007669"/>
    <property type="project" value="UniProtKB-SubCell"/>
</dbReference>
<dbReference type="InterPro" id="IPR001683">
    <property type="entry name" value="PX_dom"/>
</dbReference>
<dbReference type="Pfam" id="PF00787">
    <property type="entry name" value="PX"/>
    <property type="match status" value="1"/>
</dbReference>
<keyword evidence="9" id="KW-0333">Golgi apparatus</keyword>
<dbReference type="GO" id="GO:0015031">
    <property type="term" value="P:protein transport"/>
    <property type="evidence" value="ECO:0007669"/>
    <property type="project" value="UniProtKB-KW"/>
</dbReference>
<evidence type="ECO:0000256" key="11">
    <source>
        <dbReference type="ARBA" id="ARBA00023136"/>
    </source>
</evidence>
<dbReference type="PANTHER" id="PTHR45963">
    <property type="entry name" value="RE52028P"/>
    <property type="match status" value="1"/>
</dbReference>
<protein>
    <recommendedName>
        <fullName evidence="5">Sorting nexin-3</fullName>
    </recommendedName>
</protein>
<dbReference type="GO" id="GO:0031901">
    <property type="term" value="C:early endosome membrane"/>
    <property type="evidence" value="ECO:0007669"/>
    <property type="project" value="TreeGrafter"/>
</dbReference>
<evidence type="ECO:0000256" key="12">
    <source>
        <dbReference type="ARBA" id="ARBA00025533"/>
    </source>
</evidence>
<evidence type="ECO:0000259" key="14">
    <source>
        <dbReference type="PROSITE" id="PS50195"/>
    </source>
</evidence>
<feature type="compositionally biased region" description="Polar residues" evidence="13">
    <location>
        <begin position="52"/>
        <end position="70"/>
    </location>
</feature>
<keyword evidence="8" id="KW-0653">Protein transport</keyword>
<evidence type="ECO:0000256" key="2">
    <source>
        <dbReference type="ARBA" id="ARBA00004255"/>
    </source>
</evidence>
<evidence type="ECO:0000256" key="1">
    <source>
        <dbReference type="ARBA" id="ARBA00004179"/>
    </source>
</evidence>
<keyword evidence="6" id="KW-0813">Transport</keyword>
<keyword evidence="16" id="KW-1185">Reference proteome</keyword>
<gene>
    <name evidence="15" type="ORF">SCODWIG_01791</name>
</gene>
<organism evidence="15 16">
    <name type="scientific">Saccharomycodes ludwigii</name>
    <dbReference type="NCBI Taxonomy" id="36035"/>
    <lineage>
        <taxon>Eukaryota</taxon>
        <taxon>Fungi</taxon>
        <taxon>Dikarya</taxon>
        <taxon>Ascomycota</taxon>
        <taxon>Saccharomycotina</taxon>
        <taxon>Saccharomycetes</taxon>
        <taxon>Saccharomycodales</taxon>
        <taxon>Saccharomycodaceae</taxon>
        <taxon>Saccharomycodes</taxon>
    </lineage>
</organism>
<feature type="compositionally biased region" description="Polar residues" evidence="13">
    <location>
        <begin position="1"/>
        <end position="12"/>
    </location>
</feature>
<evidence type="ECO:0000313" key="16">
    <source>
        <dbReference type="Proteomes" id="UP000262825"/>
    </source>
</evidence>
<dbReference type="InterPro" id="IPR051074">
    <property type="entry name" value="Sorting_Nexin"/>
</dbReference>
<dbReference type="PANTHER" id="PTHR45963:SF2">
    <property type="entry name" value="RE52028P"/>
    <property type="match status" value="1"/>
</dbReference>
<dbReference type="VEuPathDB" id="FungiDB:SCODWIG_01791"/>
<feature type="compositionally biased region" description="Low complexity" evidence="13">
    <location>
        <begin position="27"/>
        <end position="43"/>
    </location>
</feature>
<sequence length="215" mass="24500">MKPFQSFSTTINEVLPPLNPETHKNSNHNNNNNNNNNSTNSKTNDTHNTKTPVNTVSASTTLPGTPNNDSSIIDHYYEEPENYLEVEVIDPKTHYDPKDPRTPLYTDYEIICRTNLPSFKKKLAKVRRRYSDFEYFRKTLIKELALSSATSKAASKIVVPHLPGKILFSNRFSMDCIENRRQDLQDWLGVVAGHPLLQSGSKVLTRFIEEDTFVG</sequence>
<name>A0A376B7E4_9ASCO</name>
<dbReference type="EMBL" id="UFAJ01000255">
    <property type="protein sequence ID" value="SSD60030.1"/>
    <property type="molecule type" value="Genomic_DNA"/>
</dbReference>
<evidence type="ECO:0000256" key="9">
    <source>
        <dbReference type="ARBA" id="ARBA00023034"/>
    </source>
</evidence>
<evidence type="ECO:0000256" key="8">
    <source>
        <dbReference type="ARBA" id="ARBA00022927"/>
    </source>
</evidence>
<evidence type="ECO:0000256" key="5">
    <source>
        <dbReference type="ARBA" id="ARBA00020436"/>
    </source>
</evidence>
<comment type="function">
    <text evidence="12">Required for retention of late Golgi membrane proteins. Component of the retrieval machinery that functions by direct interaction with the cytosolic tails of certain TGN membrane proteins during the sorting/budding process at the prevacuolar compartment. Binds phosphatidylinositol 3-phosphate (PtdIns(P3)).</text>
</comment>
<dbReference type="SMART" id="SM00312">
    <property type="entry name" value="PX"/>
    <property type="match status" value="1"/>
</dbReference>
<dbReference type="GO" id="GO:0034499">
    <property type="term" value="P:late endosome to Golgi transport"/>
    <property type="evidence" value="ECO:0007669"/>
    <property type="project" value="TreeGrafter"/>
</dbReference>
<accession>A0A376B7E4</accession>
<dbReference type="GO" id="GO:0032456">
    <property type="term" value="P:endocytic recycling"/>
    <property type="evidence" value="ECO:0007669"/>
    <property type="project" value="TreeGrafter"/>
</dbReference>
<feature type="region of interest" description="Disordered" evidence="13">
    <location>
        <begin position="1"/>
        <end position="70"/>
    </location>
</feature>
<keyword evidence="10" id="KW-0446">Lipid-binding</keyword>
<evidence type="ECO:0000256" key="3">
    <source>
        <dbReference type="ARBA" id="ARBA00004496"/>
    </source>
</evidence>
<evidence type="ECO:0000256" key="6">
    <source>
        <dbReference type="ARBA" id="ARBA00022448"/>
    </source>
</evidence>
<evidence type="ECO:0000256" key="10">
    <source>
        <dbReference type="ARBA" id="ARBA00023121"/>
    </source>
</evidence>
<comment type="similarity">
    <text evidence="4">Belongs to the sorting nexin family.</text>
</comment>